<dbReference type="EMBL" id="CP003380">
    <property type="protein sequence ID" value="AFJ01655.1"/>
    <property type="molecule type" value="Genomic_DNA"/>
</dbReference>
<dbReference type="eggNOG" id="ENOG502ZC4P">
    <property type="taxonomic scope" value="Bacteria"/>
</dbReference>
<reference evidence="1 2" key="1">
    <citation type="journal article" date="2012" name="J. Bacteriol.">
        <title>Complete genome sequences of Methylophaga sp. strain JAM1 and Methylophaga sp. strain JAM7.</title>
        <authorList>
            <person name="Villeneuve C."/>
            <person name="Martineau C."/>
            <person name="Mauffrey F."/>
            <person name="Villemur R."/>
        </authorList>
    </citation>
    <scope>NUCLEOTIDE SEQUENCE [LARGE SCALE GENOMIC DNA]</scope>
    <source>
        <strain evidence="1 2">JAM7</strain>
    </source>
</reference>
<organism evidence="1 2">
    <name type="scientific">Methylophaga frappieri (strain ATCC BAA-2434 / DSM 25690 / JAM7)</name>
    <dbReference type="NCBI Taxonomy" id="754477"/>
    <lineage>
        <taxon>Bacteria</taxon>
        <taxon>Pseudomonadati</taxon>
        <taxon>Pseudomonadota</taxon>
        <taxon>Gammaproteobacteria</taxon>
        <taxon>Thiotrichales</taxon>
        <taxon>Piscirickettsiaceae</taxon>
        <taxon>Methylophaga</taxon>
    </lineage>
</organism>
<dbReference type="Proteomes" id="UP000009145">
    <property type="component" value="Chromosome"/>
</dbReference>
<gene>
    <name evidence="1" type="ordered locus">Q7C_482</name>
</gene>
<proteinExistence type="predicted"/>
<dbReference type="AlphaFoldDB" id="I1YFG2"/>
<evidence type="ECO:0000313" key="2">
    <source>
        <dbReference type="Proteomes" id="UP000009145"/>
    </source>
</evidence>
<keyword evidence="2" id="KW-1185">Reference proteome</keyword>
<protein>
    <submittedName>
        <fullName evidence="1">Uncharacterized protein</fullName>
    </submittedName>
</protein>
<accession>I1YFG2</accession>
<dbReference type="HOGENOM" id="CLU_3292274_0_0_6"/>
<dbReference type="PATRIC" id="fig|754477.3.peg.476"/>
<name>I1YFG2_METFJ</name>
<evidence type="ECO:0000313" key="1">
    <source>
        <dbReference type="EMBL" id="AFJ01655.1"/>
    </source>
</evidence>
<sequence length="40" mass="4960">MSSQVKDSGRTLSIEEKWYWYKLHSFFDGFYPRYPKKPKK</sequence>
<dbReference type="KEGG" id="mec:Q7C_482"/>